<keyword evidence="7 8" id="KW-0472">Membrane</keyword>
<dbReference type="PANTHER" id="PTHR34975:SF2">
    <property type="entry name" value="SPORE GERMINATION PROTEIN A2"/>
    <property type="match status" value="1"/>
</dbReference>
<evidence type="ECO:0000256" key="5">
    <source>
        <dbReference type="ARBA" id="ARBA00022692"/>
    </source>
</evidence>
<evidence type="ECO:0000256" key="6">
    <source>
        <dbReference type="ARBA" id="ARBA00022989"/>
    </source>
</evidence>
<keyword evidence="10" id="KW-1185">Reference proteome</keyword>
<keyword evidence="3" id="KW-0813">Transport</keyword>
<evidence type="ECO:0000313" key="10">
    <source>
        <dbReference type="Proteomes" id="UP001208017"/>
    </source>
</evidence>
<feature type="transmembrane region" description="Helical" evidence="8">
    <location>
        <begin position="119"/>
        <end position="135"/>
    </location>
</feature>
<keyword evidence="6 8" id="KW-1133">Transmembrane helix</keyword>
<evidence type="ECO:0000256" key="7">
    <source>
        <dbReference type="ARBA" id="ARBA00023136"/>
    </source>
</evidence>
<dbReference type="NCBIfam" id="TIGR00912">
    <property type="entry name" value="2A0309"/>
    <property type="match status" value="1"/>
</dbReference>
<sequence length="471" mass="52681">MQQKEMLNHRQIAWLVAVVLIASGVTSLNKSITELSKVDAWFAELGGVIYGMMVAWFFYTMAFRFPGKNLFEISFLLFGRWFGGLINLVFLLQLGFMLIRYLSVFGDFMNTTLLPKTPIEIILLLLAFVMIYYCSTSVEVAARVNDLMFPLFLLLLFTLPLMLTNEFSFSRLQPVLGTGYSMVMKGNILALGWYGDIFLVGAYLHMVSNPAQLRAAVRHGVTLTGLALTVLLFLSVTILGPTVAGKTLYPSFLLVEQIQITDFLDRMEMVIFSVWLPAFFLKGVYIMHAALATLASFTKKTQSQLFSRHLIWLILLLTLLSFESIAEVFNFGNYGAFVVILLPHPILYALFLLRSRKRGEEQAAERERTERSLRLRGPLSGHRRSGPVGWVLQLSAYQWKQVTHALLALCALSILVGGYFGQDYVLVGMIGGGLYGGGMVLAAIASSLEMRRTNLAIKKQVLGEKQEAESA</sequence>
<evidence type="ECO:0000313" key="9">
    <source>
        <dbReference type="EMBL" id="MCX7569673.1"/>
    </source>
</evidence>
<feature type="transmembrane region" description="Helical" evidence="8">
    <location>
        <begin position="147"/>
        <end position="168"/>
    </location>
</feature>
<organism evidence="9 10">
    <name type="scientific">Tumebacillus lacus</name>
    <dbReference type="NCBI Taxonomy" id="2995335"/>
    <lineage>
        <taxon>Bacteria</taxon>
        <taxon>Bacillati</taxon>
        <taxon>Bacillota</taxon>
        <taxon>Bacilli</taxon>
        <taxon>Bacillales</taxon>
        <taxon>Alicyclobacillaceae</taxon>
        <taxon>Tumebacillus</taxon>
    </lineage>
</organism>
<evidence type="ECO:0000256" key="8">
    <source>
        <dbReference type="SAM" id="Phobius"/>
    </source>
</evidence>
<dbReference type="RefSeq" id="WP_267150905.1">
    <property type="nucleotide sequence ID" value="NZ_JAPMLT010000002.1"/>
</dbReference>
<feature type="transmembrane region" description="Helical" evidence="8">
    <location>
        <begin position="12"/>
        <end position="29"/>
    </location>
</feature>
<feature type="transmembrane region" description="Helical" evidence="8">
    <location>
        <begin position="274"/>
        <end position="298"/>
    </location>
</feature>
<feature type="transmembrane region" description="Helical" evidence="8">
    <location>
        <begin position="188"/>
        <end position="208"/>
    </location>
</feature>
<comment type="caution">
    <text evidence="9">The sequence shown here is derived from an EMBL/GenBank/DDBJ whole genome shotgun (WGS) entry which is preliminary data.</text>
</comment>
<feature type="transmembrane region" description="Helical" evidence="8">
    <location>
        <begin position="426"/>
        <end position="448"/>
    </location>
</feature>
<evidence type="ECO:0000256" key="2">
    <source>
        <dbReference type="ARBA" id="ARBA00007998"/>
    </source>
</evidence>
<feature type="transmembrane region" description="Helical" evidence="8">
    <location>
        <begin position="41"/>
        <end position="63"/>
    </location>
</feature>
<proteinExistence type="inferred from homology"/>
<feature type="transmembrane region" description="Helical" evidence="8">
    <location>
        <begin position="310"/>
        <end position="329"/>
    </location>
</feature>
<feature type="transmembrane region" description="Helical" evidence="8">
    <location>
        <begin position="75"/>
        <end position="99"/>
    </location>
</feature>
<evidence type="ECO:0000256" key="1">
    <source>
        <dbReference type="ARBA" id="ARBA00004141"/>
    </source>
</evidence>
<reference evidence="9 10" key="1">
    <citation type="submission" date="2022-11" db="EMBL/GenBank/DDBJ databases">
        <title>Study of microbial diversity in lake waters.</title>
        <authorList>
            <person name="Zhang J."/>
        </authorList>
    </citation>
    <scope>NUCLEOTIDE SEQUENCE [LARGE SCALE GENOMIC DNA]</scope>
    <source>
        <strain evidence="9 10">DT12</strain>
    </source>
</reference>
<dbReference type="Pfam" id="PF03845">
    <property type="entry name" value="Spore_permease"/>
    <property type="match status" value="1"/>
</dbReference>
<accession>A0ABT3WYC0</accession>
<feature type="transmembrane region" description="Helical" evidence="8">
    <location>
        <begin position="402"/>
        <end position="420"/>
    </location>
</feature>
<dbReference type="PANTHER" id="PTHR34975">
    <property type="entry name" value="SPORE GERMINATION PROTEIN A2"/>
    <property type="match status" value="1"/>
</dbReference>
<gene>
    <name evidence="9" type="ORF">OS242_06825</name>
</gene>
<evidence type="ECO:0000256" key="3">
    <source>
        <dbReference type="ARBA" id="ARBA00022448"/>
    </source>
</evidence>
<dbReference type="InterPro" id="IPR004761">
    <property type="entry name" value="Spore_GerAB"/>
</dbReference>
<dbReference type="Proteomes" id="UP001208017">
    <property type="component" value="Unassembled WGS sequence"/>
</dbReference>
<protein>
    <submittedName>
        <fullName evidence="9">Endospore germination permease</fullName>
    </submittedName>
</protein>
<comment type="subcellular location">
    <subcellularLocation>
        <location evidence="1">Membrane</location>
        <topology evidence="1">Multi-pass membrane protein</topology>
    </subcellularLocation>
</comment>
<evidence type="ECO:0000256" key="4">
    <source>
        <dbReference type="ARBA" id="ARBA00022544"/>
    </source>
</evidence>
<keyword evidence="5 8" id="KW-0812">Transmembrane</keyword>
<comment type="similarity">
    <text evidence="2">Belongs to the amino acid-polyamine-organocation (APC) superfamily. Spore germination protein (SGP) (TC 2.A.3.9) family.</text>
</comment>
<feature type="transmembrane region" description="Helical" evidence="8">
    <location>
        <begin position="220"/>
        <end position="244"/>
    </location>
</feature>
<dbReference type="EMBL" id="JAPMLT010000002">
    <property type="protein sequence ID" value="MCX7569673.1"/>
    <property type="molecule type" value="Genomic_DNA"/>
</dbReference>
<keyword evidence="4" id="KW-0309">Germination</keyword>
<name>A0ABT3WYC0_9BACL</name>
<feature type="transmembrane region" description="Helical" evidence="8">
    <location>
        <begin position="335"/>
        <end position="353"/>
    </location>
</feature>